<feature type="transmembrane region" description="Helical" evidence="2">
    <location>
        <begin position="98"/>
        <end position="118"/>
    </location>
</feature>
<dbReference type="AlphaFoldDB" id="A0A7S3C4F8"/>
<feature type="transmembrane region" description="Helical" evidence="2">
    <location>
        <begin position="6"/>
        <end position="22"/>
    </location>
</feature>
<gene>
    <name evidence="3" type="ORF">HERI1096_LOCUS40227</name>
</gene>
<feature type="transmembrane region" description="Helical" evidence="2">
    <location>
        <begin position="164"/>
        <end position="186"/>
    </location>
</feature>
<name>A0A7S3C4F8_9EUKA</name>
<evidence type="ECO:0000256" key="2">
    <source>
        <dbReference type="SAM" id="Phobius"/>
    </source>
</evidence>
<accession>A0A7S3C4F8</accession>
<dbReference type="EMBL" id="HBHX01072714">
    <property type="protein sequence ID" value="CAE0153843.1"/>
    <property type="molecule type" value="Transcribed_RNA"/>
</dbReference>
<proteinExistence type="predicted"/>
<sequence>MIPSVAFALLCVELLYIAILAWQSRTLIRTDEANKSPCAGGYSMTHDRLSYRLGPLVAKYSKDTPYWQIVVWTRQIVLTLIDVILTKNFLLSSMSTSAAAYIQAGTNAIFLAIACALNQRYRPYKDQVLPNLSQNALEGSLLAVSSVQALLSCLHFATKDTGGGVFLDVIQVTIVIVQVLFVLCVIGSASGKMKKVADVLAAYFPSSIASEIAKAEEAIEEFEEERASDVTEKKPVPAAKGTKKIGEVRV</sequence>
<evidence type="ECO:0000313" key="3">
    <source>
        <dbReference type="EMBL" id="CAE0153843.1"/>
    </source>
</evidence>
<keyword evidence="2" id="KW-0472">Membrane</keyword>
<protein>
    <submittedName>
        <fullName evidence="3">Uncharacterized protein</fullName>
    </submittedName>
</protein>
<feature type="region of interest" description="Disordered" evidence="1">
    <location>
        <begin position="224"/>
        <end position="250"/>
    </location>
</feature>
<evidence type="ECO:0000256" key="1">
    <source>
        <dbReference type="SAM" id="MobiDB-lite"/>
    </source>
</evidence>
<reference evidence="3" key="1">
    <citation type="submission" date="2021-01" db="EMBL/GenBank/DDBJ databases">
        <authorList>
            <person name="Corre E."/>
            <person name="Pelletier E."/>
            <person name="Niang G."/>
            <person name="Scheremetjew M."/>
            <person name="Finn R."/>
            <person name="Kale V."/>
            <person name="Holt S."/>
            <person name="Cochrane G."/>
            <person name="Meng A."/>
            <person name="Brown T."/>
            <person name="Cohen L."/>
        </authorList>
    </citation>
    <scope>NUCLEOTIDE SEQUENCE</scope>
    <source>
        <strain evidence="3">CCMP281</strain>
    </source>
</reference>
<feature type="compositionally biased region" description="Basic and acidic residues" evidence="1">
    <location>
        <begin position="225"/>
        <end position="235"/>
    </location>
</feature>
<keyword evidence="2" id="KW-1133">Transmembrane helix</keyword>
<keyword evidence="2" id="KW-0812">Transmembrane</keyword>
<organism evidence="3">
    <name type="scientific">Haptolina ericina</name>
    <dbReference type="NCBI Taxonomy" id="156174"/>
    <lineage>
        <taxon>Eukaryota</taxon>
        <taxon>Haptista</taxon>
        <taxon>Haptophyta</taxon>
        <taxon>Prymnesiophyceae</taxon>
        <taxon>Prymnesiales</taxon>
        <taxon>Prymnesiaceae</taxon>
        <taxon>Haptolina</taxon>
    </lineage>
</organism>